<evidence type="ECO:0000313" key="2">
    <source>
        <dbReference type="Proteomes" id="UP000426444"/>
    </source>
</evidence>
<dbReference type="AlphaFoldDB" id="A0A6I6DJ84"/>
<dbReference type="InterPro" id="IPR010861">
    <property type="entry name" value="DUF1492"/>
</dbReference>
<dbReference type="RefSeq" id="WP_156203409.1">
    <property type="nucleotide sequence ID" value="NZ_CP046457.1"/>
</dbReference>
<evidence type="ECO:0008006" key="3">
    <source>
        <dbReference type="Google" id="ProtNLM"/>
    </source>
</evidence>
<dbReference type="InterPro" id="IPR013324">
    <property type="entry name" value="RNA_pol_sigma_r3/r4-like"/>
</dbReference>
<dbReference type="Gene3D" id="1.20.140.160">
    <property type="match status" value="1"/>
</dbReference>
<organism evidence="1 2">
    <name type="scientific">Candidatus Syntrophocurvum alkaliphilum</name>
    <dbReference type="NCBI Taxonomy" id="2293317"/>
    <lineage>
        <taxon>Bacteria</taxon>
        <taxon>Bacillati</taxon>
        <taxon>Bacillota</taxon>
        <taxon>Clostridia</taxon>
        <taxon>Eubacteriales</taxon>
        <taxon>Syntrophomonadaceae</taxon>
        <taxon>Candidatus Syntrophocurvum</taxon>
    </lineage>
</organism>
<reference evidence="2" key="1">
    <citation type="journal article" date="2019" name="Microbiology">
        <title>Complete Genome Sequence of an Uncultured Bacterium of the Candidate Phylum Bipolaricaulota.</title>
        <authorList>
            <person name="Kadnikov V.V."/>
            <person name="Mardanov A.V."/>
            <person name="Beletsky A.V."/>
            <person name="Frank Y.A."/>
            <person name="Karnachuk O.V."/>
            <person name="Ravin N.V."/>
        </authorList>
    </citation>
    <scope>NUCLEOTIDE SEQUENCE [LARGE SCALE GENOMIC DNA]</scope>
</reference>
<keyword evidence="2" id="KW-1185">Reference proteome</keyword>
<accession>A0A6I6DJ84</accession>
<name>A0A6I6DJ84_9FIRM</name>
<evidence type="ECO:0000313" key="1">
    <source>
        <dbReference type="EMBL" id="QGT99521.1"/>
    </source>
</evidence>
<gene>
    <name evidence="1" type="ORF">SYNTR_0928</name>
</gene>
<dbReference type="EMBL" id="CP046457">
    <property type="protein sequence ID" value="QGT99521.1"/>
    <property type="molecule type" value="Genomic_DNA"/>
</dbReference>
<dbReference type="Pfam" id="PF07374">
    <property type="entry name" value="DUF1492"/>
    <property type="match status" value="1"/>
</dbReference>
<dbReference type="KEGG" id="salq:SYNTR_0928"/>
<dbReference type="OrthoDB" id="3242975at2"/>
<sequence length="142" mass="16234">MKAKEYLSQGIWLDQIIDSKLEQLESLKSLATKVTATFTHTKVSGGNDVRSPAENAIVKVIDLENEINADIDRLVDLKREILETINKVNDLNYRLLLEMRYISGKSWEEISADLGYERSWVFRVHGKALKVIEQKLKATKSN</sequence>
<proteinExistence type="predicted"/>
<dbReference type="SUPFAM" id="SSF88659">
    <property type="entry name" value="Sigma3 and sigma4 domains of RNA polymerase sigma factors"/>
    <property type="match status" value="1"/>
</dbReference>
<protein>
    <recommendedName>
        <fullName evidence="3">RNA polymerase sigma-70 region 4 domain-containing protein</fullName>
    </recommendedName>
</protein>
<dbReference type="Proteomes" id="UP000426444">
    <property type="component" value="Chromosome"/>
</dbReference>